<dbReference type="PANTHER" id="PTHR30055">
    <property type="entry name" value="HTH-TYPE TRANSCRIPTIONAL REGULATOR RUTR"/>
    <property type="match status" value="1"/>
</dbReference>
<reference evidence="7 8" key="1">
    <citation type="submission" date="2017-09" db="EMBL/GenBank/DDBJ databases">
        <authorList>
            <person name="Lee N."/>
            <person name="Cho B.-K."/>
        </authorList>
    </citation>
    <scope>NUCLEOTIDE SEQUENCE [LARGE SCALE GENOMIC DNA]</scope>
    <source>
        <strain evidence="7 8">ATCC 19740</strain>
    </source>
</reference>
<proteinExistence type="predicted"/>
<evidence type="ECO:0000259" key="6">
    <source>
        <dbReference type="PROSITE" id="PS50977"/>
    </source>
</evidence>
<evidence type="ECO:0000256" key="3">
    <source>
        <dbReference type="ARBA" id="ARBA00023163"/>
    </source>
</evidence>
<accession>A0ABX6BMZ8</accession>
<name>A0ABX6BMZ8_9ACTN</name>
<dbReference type="InterPro" id="IPR009057">
    <property type="entry name" value="Homeodomain-like_sf"/>
</dbReference>
<keyword evidence="2 4" id="KW-0238">DNA-binding</keyword>
<protein>
    <submittedName>
        <fullName evidence="7">TetR/AcrR family transcriptional regulator</fullName>
    </submittedName>
</protein>
<keyword evidence="1" id="KW-0805">Transcription regulation</keyword>
<keyword evidence="3" id="KW-0804">Transcription</keyword>
<dbReference type="PROSITE" id="PS50977">
    <property type="entry name" value="HTH_TETR_2"/>
    <property type="match status" value="1"/>
</dbReference>
<dbReference type="GeneID" id="95458222"/>
<feature type="domain" description="HTH tetR-type" evidence="6">
    <location>
        <begin position="16"/>
        <end position="76"/>
    </location>
</feature>
<evidence type="ECO:0000256" key="4">
    <source>
        <dbReference type="PROSITE-ProRule" id="PRU00335"/>
    </source>
</evidence>
<organism evidence="7 8">
    <name type="scientific">Streptomyces cinereoruber</name>
    <dbReference type="NCBI Taxonomy" id="67260"/>
    <lineage>
        <taxon>Bacteria</taxon>
        <taxon>Bacillati</taxon>
        <taxon>Actinomycetota</taxon>
        <taxon>Actinomycetes</taxon>
        <taxon>Kitasatosporales</taxon>
        <taxon>Streptomycetaceae</taxon>
        <taxon>Streptomyces</taxon>
    </lineage>
</organism>
<dbReference type="PANTHER" id="PTHR30055:SF234">
    <property type="entry name" value="HTH-TYPE TRANSCRIPTIONAL REGULATOR BETI"/>
    <property type="match status" value="1"/>
</dbReference>
<evidence type="ECO:0000313" key="7">
    <source>
        <dbReference type="EMBL" id="QEV36080.1"/>
    </source>
</evidence>
<dbReference type="PRINTS" id="PR00455">
    <property type="entry name" value="HTHTETR"/>
</dbReference>
<evidence type="ECO:0000256" key="1">
    <source>
        <dbReference type="ARBA" id="ARBA00023015"/>
    </source>
</evidence>
<dbReference type="InterPro" id="IPR001647">
    <property type="entry name" value="HTH_TetR"/>
</dbReference>
<evidence type="ECO:0000313" key="8">
    <source>
        <dbReference type="Proteomes" id="UP000326029"/>
    </source>
</evidence>
<evidence type="ECO:0000256" key="2">
    <source>
        <dbReference type="ARBA" id="ARBA00023125"/>
    </source>
</evidence>
<dbReference type="Proteomes" id="UP000326029">
    <property type="component" value="Chromosome"/>
</dbReference>
<gene>
    <name evidence="7" type="ORF">CP977_31145</name>
</gene>
<evidence type="ECO:0000256" key="5">
    <source>
        <dbReference type="SAM" id="MobiDB-lite"/>
    </source>
</evidence>
<dbReference type="Gene3D" id="1.10.357.10">
    <property type="entry name" value="Tetracycline Repressor, domain 2"/>
    <property type="match status" value="1"/>
</dbReference>
<dbReference type="EMBL" id="CP023693">
    <property type="protein sequence ID" value="QEV36080.1"/>
    <property type="molecule type" value="Genomic_DNA"/>
</dbReference>
<feature type="region of interest" description="Disordered" evidence="5">
    <location>
        <begin position="202"/>
        <end position="225"/>
    </location>
</feature>
<dbReference type="Pfam" id="PF00440">
    <property type="entry name" value="TetR_N"/>
    <property type="match status" value="1"/>
</dbReference>
<sequence>MGSSKEQPRGRKRDADATRAALLDAARELFGRHGYAAVTLRDIGERAGADGSLVARYFGGKAALYRSAVAEDGRESAASPEGVAPGAYTAEALRRADLRGTPGPLVQALLSQGSAPEVRASAAEEMRDRLVSPLAARLALGGADDPVAGAEVLVACLVGVISLRTSGLFDGLSRVDPEVVGAVLESAARAWPAVATYVPGTDASTGPAADGAGDGPNPSVDDGAS</sequence>
<feature type="DNA-binding region" description="H-T-H motif" evidence="4">
    <location>
        <begin position="39"/>
        <end position="58"/>
    </location>
</feature>
<feature type="compositionally biased region" description="Low complexity" evidence="5">
    <location>
        <begin position="202"/>
        <end position="219"/>
    </location>
</feature>
<dbReference type="InterPro" id="IPR050109">
    <property type="entry name" value="HTH-type_TetR-like_transc_reg"/>
</dbReference>
<dbReference type="RefSeq" id="WP_152371256.1">
    <property type="nucleotide sequence ID" value="NZ_CP023693.1"/>
</dbReference>
<dbReference type="SUPFAM" id="SSF46689">
    <property type="entry name" value="Homeodomain-like"/>
    <property type="match status" value="1"/>
</dbReference>
<keyword evidence="8" id="KW-1185">Reference proteome</keyword>